<keyword evidence="5 7" id="KW-0520">NAD</keyword>
<dbReference type="PIRSF" id="PIRSF500134">
    <property type="entry name" value="UDPglc_DH_bac"/>
    <property type="match status" value="1"/>
</dbReference>
<dbReference type="UniPathway" id="UPA00038">
    <property type="reaction ID" value="UER00491"/>
</dbReference>
<evidence type="ECO:0000256" key="6">
    <source>
        <dbReference type="ARBA" id="ARBA00047473"/>
    </source>
</evidence>
<evidence type="ECO:0000256" key="2">
    <source>
        <dbReference type="ARBA" id="ARBA00006601"/>
    </source>
</evidence>
<evidence type="ECO:0000256" key="3">
    <source>
        <dbReference type="ARBA" id="ARBA00012954"/>
    </source>
</evidence>
<feature type="binding site" evidence="9">
    <location>
        <position position="318"/>
    </location>
    <ligand>
        <name>substrate</name>
    </ligand>
</feature>
<dbReference type="Pfam" id="PF03721">
    <property type="entry name" value="UDPG_MGDP_dh_N"/>
    <property type="match status" value="1"/>
</dbReference>
<dbReference type="Proteomes" id="UP000076796">
    <property type="component" value="Unassembled WGS sequence"/>
</dbReference>
<dbReference type="SUPFAM" id="SSF52413">
    <property type="entry name" value="UDP-glucose/GDP-mannose dehydrogenase C-terminal domain"/>
    <property type="match status" value="1"/>
</dbReference>
<dbReference type="EMBL" id="LWMH01000001">
    <property type="protein sequence ID" value="KZS45751.1"/>
    <property type="molecule type" value="Genomic_DNA"/>
</dbReference>
<dbReference type="SUPFAM" id="SSF51735">
    <property type="entry name" value="NAD(P)-binding Rossmann-fold domains"/>
    <property type="match status" value="1"/>
</dbReference>
<comment type="caution">
    <text evidence="12">The sequence shown here is derived from an EMBL/GenBank/DDBJ whole genome shotgun (WGS) entry which is preliminary data.</text>
</comment>
<protein>
    <recommendedName>
        <fullName evidence="3 7">UDP-glucose 6-dehydrogenase</fullName>
        <ecNumber evidence="3 7">1.1.1.22</ecNumber>
    </recommendedName>
</protein>
<dbReference type="InterPro" id="IPR008927">
    <property type="entry name" value="6-PGluconate_DH-like_C_sf"/>
</dbReference>
<dbReference type="Pfam" id="PF03720">
    <property type="entry name" value="UDPG_MGDP_dh_C"/>
    <property type="match status" value="1"/>
</dbReference>
<dbReference type="InterPro" id="IPR036220">
    <property type="entry name" value="UDP-Glc/GDP-Man_DH_C_sf"/>
</dbReference>
<feature type="binding site" evidence="10">
    <location>
        <position position="86"/>
    </location>
    <ligand>
        <name>NAD(+)</name>
        <dbReference type="ChEBI" id="CHEBI:57540"/>
    </ligand>
</feature>
<keyword evidence="13" id="KW-1185">Reference proteome</keyword>
<dbReference type="EC" id="1.1.1.22" evidence="3 7"/>
<dbReference type="InterPro" id="IPR014026">
    <property type="entry name" value="UDP-Glc/GDP-Man_DH_dimer"/>
</dbReference>
<dbReference type="InterPro" id="IPR028357">
    <property type="entry name" value="UDPglc_DH_bac"/>
</dbReference>
<feature type="binding site" evidence="10">
    <location>
        <position position="261"/>
    </location>
    <ligand>
        <name>NAD(+)</name>
        <dbReference type="ChEBI" id="CHEBI:57540"/>
    </ligand>
</feature>
<dbReference type="InterPro" id="IPR017476">
    <property type="entry name" value="UDP-Glc/GDP-Man"/>
</dbReference>
<feature type="binding site" evidence="9">
    <location>
        <position position="420"/>
    </location>
    <ligand>
        <name>substrate</name>
    </ligand>
</feature>
<gene>
    <name evidence="12" type="ORF">AWU65_07410</name>
</gene>
<accession>A0A163I1U4</accession>
<feature type="binding site" evidence="9">
    <location>
        <begin position="247"/>
        <end position="251"/>
    </location>
    <ligand>
        <name>substrate</name>
    </ligand>
</feature>
<dbReference type="GO" id="GO:0000271">
    <property type="term" value="P:polysaccharide biosynthetic process"/>
    <property type="evidence" value="ECO:0007669"/>
    <property type="project" value="InterPro"/>
</dbReference>
<feature type="binding site" evidence="10">
    <location>
        <position position="121"/>
    </location>
    <ligand>
        <name>NAD(+)</name>
        <dbReference type="ChEBI" id="CHEBI:57540"/>
    </ligand>
</feature>
<dbReference type="SUPFAM" id="SSF48179">
    <property type="entry name" value="6-phosphogluconate dehydrogenase C-terminal domain-like"/>
    <property type="match status" value="1"/>
</dbReference>
<comment type="catalytic activity">
    <reaction evidence="6 7">
        <text>UDP-alpha-D-glucose + 2 NAD(+) + H2O = UDP-alpha-D-glucuronate + 2 NADH + 3 H(+)</text>
        <dbReference type="Rhea" id="RHEA:23596"/>
        <dbReference type="ChEBI" id="CHEBI:15377"/>
        <dbReference type="ChEBI" id="CHEBI:15378"/>
        <dbReference type="ChEBI" id="CHEBI:57540"/>
        <dbReference type="ChEBI" id="CHEBI:57945"/>
        <dbReference type="ChEBI" id="CHEBI:58052"/>
        <dbReference type="ChEBI" id="CHEBI:58885"/>
        <dbReference type="EC" id="1.1.1.22"/>
    </reaction>
</comment>
<dbReference type="RefSeq" id="WP_063477951.1">
    <property type="nucleotide sequence ID" value="NZ_CP147845.1"/>
</dbReference>
<feature type="binding site" evidence="9">
    <location>
        <position position="202"/>
    </location>
    <ligand>
        <name>substrate</name>
    </ligand>
</feature>
<dbReference type="InterPro" id="IPR014027">
    <property type="entry name" value="UDP-Glc/GDP-Man_DH_C"/>
</dbReference>
<dbReference type="InterPro" id="IPR001732">
    <property type="entry name" value="UDP-Glc/GDP-Man_DH_N"/>
</dbReference>
<dbReference type="NCBIfam" id="TIGR03026">
    <property type="entry name" value="NDP-sugDHase"/>
    <property type="match status" value="1"/>
</dbReference>
<name>A0A163I1U4_9BACL</name>
<feature type="binding site" evidence="10">
    <location>
        <position position="325"/>
    </location>
    <ligand>
        <name>NAD(+)</name>
        <dbReference type="ChEBI" id="CHEBI:57540"/>
    </ligand>
</feature>
<feature type="domain" description="UDP-glucose/GDP-mannose dehydrogenase C-terminal" evidence="11">
    <location>
        <begin position="311"/>
        <end position="416"/>
    </location>
</feature>
<evidence type="ECO:0000256" key="4">
    <source>
        <dbReference type="ARBA" id="ARBA00023002"/>
    </source>
</evidence>
<dbReference type="PANTHER" id="PTHR43750">
    <property type="entry name" value="UDP-GLUCOSE 6-DEHYDROGENASE TUAD"/>
    <property type="match status" value="1"/>
</dbReference>
<evidence type="ECO:0000259" key="11">
    <source>
        <dbReference type="SMART" id="SM00984"/>
    </source>
</evidence>
<dbReference type="Gene3D" id="1.20.5.100">
    <property type="entry name" value="Cytochrome c1, transmembrane anchor, C-terminal"/>
    <property type="match status" value="1"/>
</dbReference>
<dbReference type="PANTHER" id="PTHR43750:SF3">
    <property type="entry name" value="UDP-GLUCOSE 6-DEHYDROGENASE TUAD"/>
    <property type="match status" value="1"/>
</dbReference>
<comment type="pathway">
    <text evidence="1">Nucleotide-sugar biosynthesis; UDP-alpha-D-glucuronate biosynthesis; UDP-alpha-D-glucuronate from UDP-alpha-D-glucose: step 1/1.</text>
</comment>
<dbReference type="Gene3D" id="3.40.50.720">
    <property type="entry name" value="NAD(P)-binding Rossmann-like Domain"/>
    <property type="match status" value="2"/>
</dbReference>
<feature type="binding site" evidence="10">
    <location>
        <position position="153"/>
    </location>
    <ligand>
        <name>NAD(+)</name>
        <dbReference type="ChEBI" id="CHEBI:57540"/>
    </ligand>
</feature>
<evidence type="ECO:0000256" key="10">
    <source>
        <dbReference type="PIRSR" id="PIRSR500134-3"/>
    </source>
</evidence>
<reference evidence="12" key="1">
    <citation type="journal article" date="2016" name="Genome Announc.">
        <title>Draft genomes of two strains of Paenibacillus glucanolyticus with capability to degrade lignocellulose.</title>
        <authorList>
            <person name="Mathews S.L."/>
            <person name="Pawlak J."/>
            <person name="Grunden A.M."/>
        </authorList>
    </citation>
    <scope>NUCLEOTIDE SEQUENCE [LARGE SCALE GENOMIC DNA]</scope>
    <source>
        <strain evidence="12">SLM1</strain>
    </source>
</reference>
<feature type="active site" description="Nucleophile" evidence="8">
    <location>
        <position position="258"/>
    </location>
</feature>
<proteinExistence type="inferred from homology"/>
<dbReference type="Pfam" id="PF00984">
    <property type="entry name" value="UDPG_MGDP_dh"/>
    <property type="match status" value="1"/>
</dbReference>
<dbReference type="GO" id="GO:0051287">
    <property type="term" value="F:NAD binding"/>
    <property type="evidence" value="ECO:0007669"/>
    <property type="project" value="InterPro"/>
</dbReference>
<evidence type="ECO:0000313" key="13">
    <source>
        <dbReference type="Proteomes" id="UP000076796"/>
    </source>
</evidence>
<organism evidence="12 13">
    <name type="scientific">Paenibacillus glucanolyticus</name>
    <dbReference type="NCBI Taxonomy" id="59843"/>
    <lineage>
        <taxon>Bacteria</taxon>
        <taxon>Bacillati</taxon>
        <taxon>Bacillota</taxon>
        <taxon>Bacilli</taxon>
        <taxon>Bacillales</taxon>
        <taxon>Paenibacillaceae</taxon>
        <taxon>Paenibacillus</taxon>
    </lineage>
</organism>
<evidence type="ECO:0000256" key="7">
    <source>
        <dbReference type="PIRNR" id="PIRNR000124"/>
    </source>
</evidence>
<dbReference type="PIRSF" id="PIRSF000124">
    <property type="entry name" value="UDPglc_GDPman_dh"/>
    <property type="match status" value="1"/>
</dbReference>
<feature type="binding site" evidence="10">
    <location>
        <position position="35"/>
    </location>
    <ligand>
        <name>NAD(+)</name>
        <dbReference type="ChEBI" id="CHEBI:57540"/>
    </ligand>
</feature>
<dbReference type="AlphaFoldDB" id="A0A163I1U4"/>
<dbReference type="InterPro" id="IPR036291">
    <property type="entry name" value="NAD(P)-bd_dom_sf"/>
</dbReference>
<feature type="binding site" evidence="9">
    <location>
        <position position="255"/>
    </location>
    <ligand>
        <name>substrate</name>
    </ligand>
</feature>
<comment type="similarity">
    <text evidence="2 7">Belongs to the UDP-glucose/GDP-mannose dehydrogenase family.</text>
</comment>
<dbReference type="OrthoDB" id="9803238at2"/>
<dbReference type="GO" id="GO:0006065">
    <property type="term" value="P:UDP-glucuronate biosynthetic process"/>
    <property type="evidence" value="ECO:0007669"/>
    <property type="project" value="UniProtKB-UniPathway"/>
</dbReference>
<evidence type="ECO:0000256" key="5">
    <source>
        <dbReference type="ARBA" id="ARBA00023027"/>
    </source>
</evidence>
<evidence type="ECO:0000256" key="8">
    <source>
        <dbReference type="PIRSR" id="PIRSR500134-1"/>
    </source>
</evidence>
<dbReference type="GeneID" id="97552915"/>
<evidence type="ECO:0000256" key="9">
    <source>
        <dbReference type="PIRSR" id="PIRSR500134-2"/>
    </source>
</evidence>
<feature type="binding site" evidence="10">
    <location>
        <position position="30"/>
    </location>
    <ligand>
        <name>NAD(+)</name>
        <dbReference type="ChEBI" id="CHEBI:57540"/>
    </ligand>
</feature>
<feature type="binding site" evidence="9">
    <location>
        <begin position="150"/>
        <end position="153"/>
    </location>
    <ligand>
        <name>substrate</name>
    </ligand>
</feature>
<dbReference type="GO" id="GO:0003979">
    <property type="term" value="F:UDP-glucose 6-dehydrogenase activity"/>
    <property type="evidence" value="ECO:0007669"/>
    <property type="project" value="UniProtKB-EC"/>
</dbReference>
<evidence type="ECO:0000256" key="1">
    <source>
        <dbReference type="ARBA" id="ARBA00004701"/>
    </source>
</evidence>
<keyword evidence="4 7" id="KW-0560">Oxidoreductase</keyword>
<sequence>MNITMIGTGYVGLASGVCYSEIGHKVICADIDENKINQLKQNRCPIYEPGLEELIIKNSLNGNLYFTTDLSHAINSSDIIMIAVGTPSLSDGSVDMSYVEDVARIIGNSISSYKVIVNKSTVPVGSAFRVRDIIKSHTDTNFDVASVPEFLREGSAVNDILNGERIVIGVDSIKARKQLLELHEPFQIHIQLTDIHSAELIKYAANSFLAMKISFINEIANLAEKVGADVTEVAKGIGSDSRIGSKFLSAGIGFGGACFPKDTLGLINIAQKVGHNFSLMEEVVEVNRKQYQRVIGKLLSVYPDLRGRVVSILGLTFKPNTNDLREAPSLKIINDLLDLTDGNIGIKVYDPVGMTEAKTILPNTVTFCNSVEEAIIDSEAALLVTEWKEIVEKDWRKTSQNMRSRVIIDGRNCIKPIQDDEVIFMSIGRNVSGNYESSKQTATNLT</sequence>
<evidence type="ECO:0000313" key="12">
    <source>
        <dbReference type="EMBL" id="KZS45751.1"/>
    </source>
</evidence>
<dbReference type="SMART" id="SM00984">
    <property type="entry name" value="UDPG_MGDP_dh_C"/>
    <property type="match status" value="1"/>
</dbReference>